<name>A0A0M6YIP5_9RHOB</name>
<dbReference type="RefSeq" id="WP_055085579.1">
    <property type="nucleotide sequence ID" value="NZ_CXSU01000012.1"/>
</dbReference>
<dbReference type="InterPro" id="IPR021466">
    <property type="entry name" value="Put_rhamnosyl_transferase"/>
</dbReference>
<evidence type="ECO:0008006" key="3">
    <source>
        <dbReference type="Google" id="ProtNLM"/>
    </source>
</evidence>
<reference evidence="1 2" key="1">
    <citation type="submission" date="2015-07" db="EMBL/GenBank/DDBJ databases">
        <authorList>
            <person name="Noorani M."/>
        </authorList>
    </citation>
    <scope>NUCLEOTIDE SEQUENCE [LARGE SCALE GENOMIC DNA]</scope>
    <source>
        <strain evidence="1 2">CECT 7802</strain>
    </source>
</reference>
<evidence type="ECO:0000313" key="2">
    <source>
        <dbReference type="Proteomes" id="UP000049222"/>
    </source>
</evidence>
<organism evidence="1 2">
    <name type="scientific">Jannaschia donghaensis</name>
    <dbReference type="NCBI Taxonomy" id="420998"/>
    <lineage>
        <taxon>Bacteria</taxon>
        <taxon>Pseudomonadati</taxon>
        <taxon>Pseudomonadota</taxon>
        <taxon>Alphaproteobacteria</taxon>
        <taxon>Rhodobacterales</taxon>
        <taxon>Roseobacteraceae</taxon>
        <taxon>Jannaschia</taxon>
    </lineage>
</organism>
<proteinExistence type="predicted"/>
<sequence length="267" mass="30276">MSDLQILAITRFAYPGLGGYQVEHDTVAARTAHLWHPARMEARMRTLEHVSLRTLAAQSDGDFRTLIITGADLPEPWRSRLERLASGLKGATIIYHPTEPYRDAIRNAVLPHIAPEGPPVMQFRHDDDDGVARRFIARSRETFANVRPLWERHKRLTLDFNRGIMLNLTVDGPLVEETFVPHLGVAQAVFLAPTNPRTALHFPHHRLGTLMPSVTLPDTPMWLRGVDDTNDSGQAKQLARLVPADEDQKRQLRRRFALDLKAIRDSF</sequence>
<protein>
    <recommendedName>
        <fullName evidence="3">Rhamnosyl transferase</fullName>
    </recommendedName>
</protein>
<evidence type="ECO:0000313" key="1">
    <source>
        <dbReference type="EMBL" id="CTQ50228.1"/>
    </source>
</evidence>
<keyword evidence="2" id="KW-1185">Reference proteome</keyword>
<accession>A0A0M6YIP5</accession>
<dbReference type="STRING" id="420998.JDO7802_02248"/>
<dbReference type="Pfam" id="PF11316">
    <property type="entry name" value="Rhamno_transf"/>
    <property type="match status" value="1"/>
</dbReference>
<dbReference type="Proteomes" id="UP000049222">
    <property type="component" value="Unassembled WGS sequence"/>
</dbReference>
<dbReference type="EMBL" id="CXSU01000012">
    <property type="protein sequence ID" value="CTQ50228.1"/>
    <property type="molecule type" value="Genomic_DNA"/>
</dbReference>
<gene>
    <name evidence="1" type="ORF">JDO7802_02248</name>
</gene>
<dbReference type="AlphaFoldDB" id="A0A0M6YIP5"/>